<comment type="catalytic activity">
    <reaction evidence="9 10">
        <text>tRNA(Gly) + glycine + ATP = glycyl-tRNA(Gly) + AMP + diphosphate</text>
        <dbReference type="Rhea" id="RHEA:16013"/>
        <dbReference type="Rhea" id="RHEA-COMP:9664"/>
        <dbReference type="Rhea" id="RHEA-COMP:9683"/>
        <dbReference type="ChEBI" id="CHEBI:30616"/>
        <dbReference type="ChEBI" id="CHEBI:33019"/>
        <dbReference type="ChEBI" id="CHEBI:57305"/>
        <dbReference type="ChEBI" id="CHEBI:78442"/>
        <dbReference type="ChEBI" id="CHEBI:78522"/>
        <dbReference type="ChEBI" id="CHEBI:456215"/>
        <dbReference type="EC" id="6.1.1.14"/>
    </reaction>
</comment>
<name>A0A1H6J7I0_9ACTN</name>
<keyword evidence="7 10" id="KW-0648">Protein biosynthesis</keyword>
<evidence type="ECO:0000313" key="13">
    <source>
        <dbReference type="Proteomes" id="UP000199135"/>
    </source>
</evidence>
<comment type="similarity">
    <text evidence="2 10">Belongs to the class-II aminoacyl-tRNA synthetase family.</text>
</comment>
<evidence type="ECO:0000256" key="1">
    <source>
        <dbReference type="ARBA" id="ARBA00004496"/>
    </source>
</evidence>
<evidence type="ECO:0000256" key="10">
    <source>
        <dbReference type="HAMAP-Rule" id="MF_00255"/>
    </source>
</evidence>
<gene>
    <name evidence="10" type="primary">glyS</name>
    <name evidence="12" type="ORF">SAMN05216447_10626</name>
</gene>
<dbReference type="InterPro" id="IPR015944">
    <property type="entry name" value="Gly-tRNA-synth_bsu"/>
</dbReference>
<proteinExistence type="inferred from homology"/>
<protein>
    <recommendedName>
        <fullName evidence="10">Glycine--tRNA ligase beta subunit</fullName>
        <ecNumber evidence="10">6.1.1.14</ecNumber>
    </recommendedName>
    <alternativeName>
        <fullName evidence="10">Glycyl-tRNA synthetase beta subunit</fullName>
        <shortName evidence="10">GlyRS</shortName>
    </alternativeName>
</protein>
<keyword evidence="6 10" id="KW-0067">ATP-binding</keyword>
<dbReference type="PANTHER" id="PTHR30075">
    <property type="entry name" value="GLYCYL-TRNA SYNTHETASE"/>
    <property type="match status" value="1"/>
</dbReference>
<dbReference type="NCBIfam" id="TIGR00211">
    <property type="entry name" value="glyS"/>
    <property type="match status" value="1"/>
</dbReference>
<feature type="domain" description="DALR anticodon binding" evidence="11">
    <location>
        <begin position="609"/>
        <end position="687"/>
    </location>
</feature>
<dbReference type="EMBL" id="FNWT01000006">
    <property type="protein sequence ID" value="SEH57692.1"/>
    <property type="molecule type" value="Genomic_DNA"/>
</dbReference>
<evidence type="ECO:0000256" key="9">
    <source>
        <dbReference type="ARBA" id="ARBA00047937"/>
    </source>
</evidence>
<evidence type="ECO:0000313" key="12">
    <source>
        <dbReference type="EMBL" id="SEH57692.1"/>
    </source>
</evidence>
<evidence type="ECO:0000256" key="2">
    <source>
        <dbReference type="ARBA" id="ARBA00008226"/>
    </source>
</evidence>
<keyword evidence="13" id="KW-1185">Reference proteome</keyword>
<keyword evidence="4 10" id="KW-0436">Ligase</keyword>
<evidence type="ECO:0000256" key="3">
    <source>
        <dbReference type="ARBA" id="ARBA00022490"/>
    </source>
</evidence>
<accession>A0A1H6J7I0</accession>
<evidence type="ECO:0000256" key="6">
    <source>
        <dbReference type="ARBA" id="ARBA00022840"/>
    </source>
</evidence>
<dbReference type="InterPro" id="IPR006194">
    <property type="entry name" value="Gly-tRNA-synth_heterodimer"/>
</dbReference>
<keyword evidence="3 10" id="KW-0963">Cytoplasm</keyword>
<evidence type="ECO:0000259" key="11">
    <source>
        <dbReference type="Pfam" id="PF05746"/>
    </source>
</evidence>
<evidence type="ECO:0000256" key="7">
    <source>
        <dbReference type="ARBA" id="ARBA00022917"/>
    </source>
</evidence>
<dbReference type="PROSITE" id="PS50861">
    <property type="entry name" value="AA_TRNA_LIGASE_II_GLYAB"/>
    <property type="match status" value="1"/>
</dbReference>
<dbReference type="Pfam" id="PF02092">
    <property type="entry name" value="tRNA_synt_2f"/>
    <property type="match status" value="1"/>
</dbReference>
<sequence>MADTLDFLFEVGTEEMPSAPLIHAIKQFGQLIESGLDKAGLDHGEVKAMSTPRRLTVIVKDLATSTAEVHEVMRGPATSIAFDAEGSATKAAMGFARKFGLSADELVRKVDSDGREYVFAEKNIPSMPATPILTELCEKSIAALDWPNYRSQRWGGNHETFVRPVRWICALLGEDVVPVSYADVTSSNVTYGHRVLGPGEHVVKDPSSYVEVLRNAGVLLEGERRAAILDGIKKVEQERGGAHVDTPKKVFDEVVNLCEYPTVLVGKFDEEFLDVPNEIICESMLSNQRYFPIYDSEGKLTREFVVVSNSDPRNNERVIDGNERVVRARLDDAKFFYDEDLKKPLEDYVQKLDSVVFQEKLGTVLQKSQRMVTVAGEVAKQVAESDGLVEDARRAAFLAKADLVTQAVVEFTSQQGVMGGYYAKASGESDDVAAAIRDHYRPRFAGDDLPEGTVGRCVAIADKLDTVCGIFAIDEPPTGSSDPFAVRRSAIGIIAMLRTLPSVSLKSLIAVSLAAYAAQGLEFDSAAVTKAVEKFFAGRLNTIAKDEKISFDTIEAVSSVGVIDPVEFIDRARALDDARKDQPELFDDLATAYARAAHLGDASLGCDVDESIMGESELQLLSACVKGASSVESALAAGDYSGACKALAELREPIDRFFDDVLVMDDDTVVRENRLRLLNKFASVFSDVANIGVLSKKK</sequence>
<organism evidence="12 13">
    <name type="scientific">Parafannyhessea umbonata</name>
    <dbReference type="NCBI Taxonomy" id="604330"/>
    <lineage>
        <taxon>Bacteria</taxon>
        <taxon>Bacillati</taxon>
        <taxon>Actinomycetota</taxon>
        <taxon>Coriobacteriia</taxon>
        <taxon>Coriobacteriales</taxon>
        <taxon>Atopobiaceae</taxon>
        <taxon>Parafannyhessea</taxon>
    </lineage>
</organism>
<evidence type="ECO:0000256" key="5">
    <source>
        <dbReference type="ARBA" id="ARBA00022741"/>
    </source>
</evidence>
<comment type="subunit">
    <text evidence="10">Tetramer of two alpha and two beta subunits.</text>
</comment>
<dbReference type="EC" id="6.1.1.14" evidence="10"/>
<evidence type="ECO:0000256" key="4">
    <source>
        <dbReference type="ARBA" id="ARBA00022598"/>
    </source>
</evidence>
<dbReference type="HAMAP" id="MF_00255">
    <property type="entry name" value="Gly_tRNA_synth_beta"/>
    <property type="match status" value="1"/>
</dbReference>
<dbReference type="Proteomes" id="UP000199135">
    <property type="component" value="Unassembled WGS sequence"/>
</dbReference>
<comment type="subcellular location">
    <subcellularLocation>
        <location evidence="1 10">Cytoplasm</location>
    </subcellularLocation>
</comment>
<dbReference type="RefSeq" id="WP_078686771.1">
    <property type="nucleotide sequence ID" value="NZ_FNWT01000006.1"/>
</dbReference>
<comment type="caution">
    <text evidence="12">The sequence shown here is derived from an EMBL/GenBank/DDBJ whole genome shotgun (WGS) entry which is preliminary data.</text>
</comment>
<keyword evidence="5 10" id="KW-0547">Nucleotide-binding</keyword>
<dbReference type="SUPFAM" id="SSF109604">
    <property type="entry name" value="HD-domain/PDEase-like"/>
    <property type="match status" value="1"/>
</dbReference>
<dbReference type="PANTHER" id="PTHR30075:SF2">
    <property type="entry name" value="GLYCINE--TRNA LIGASE, CHLOROPLASTIC_MITOCHONDRIAL 2"/>
    <property type="match status" value="1"/>
</dbReference>
<dbReference type="Pfam" id="PF05746">
    <property type="entry name" value="DALR_1"/>
    <property type="match status" value="1"/>
</dbReference>
<keyword evidence="8 10" id="KW-0030">Aminoacyl-tRNA synthetase</keyword>
<reference evidence="12 13" key="1">
    <citation type="submission" date="2016-10" db="EMBL/GenBank/DDBJ databases">
        <authorList>
            <person name="Varghese N."/>
            <person name="Submissions S."/>
        </authorList>
    </citation>
    <scope>NUCLEOTIDE SEQUENCE [LARGE SCALE GENOMIC DNA]</scope>
    <source>
        <strain evidence="12 13">WCP15</strain>
    </source>
</reference>
<dbReference type="PRINTS" id="PR01045">
    <property type="entry name" value="TRNASYNTHGB"/>
</dbReference>
<dbReference type="InterPro" id="IPR008909">
    <property type="entry name" value="DALR_anticod-bd"/>
</dbReference>
<evidence type="ECO:0000256" key="8">
    <source>
        <dbReference type="ARBA" id="ARBA00023146"/>
    </source>
</evidence>